<organism evidence="1 2">
    <name type="scientific">Globisporangium ultimum (strain ATCC 200006 / CBS 805.95 / DAOM BR144)</name>
    <name type="common">Pythium ultimum</name>
    <dbReference type="NCBI Taxonomy" id="431595"/>
    <lineage>
        <taxon>Eukaryota</taxon>
        <taxon>Sar</taxon>
        <taxon>Stramenopiles</taxon>
        <taxon>Oomycota</taxon>
        <taxon>Peronosporomycetes</taxon>
        <taxon>Pythiales</taxon>
        <taxon>Pythiaceae</taxon>
        <taxon>Globisporangium</taxon>
    </lineage>
</organism>
<dbReference type="EMBL" id="GL376635">
    <property type="status" value="NOT_ANNOTATED_CDS"/>
    <property type="molecule type" value="Genomic_DNA"/>
</dbReference>
<dbReference type="EnsemblProtists" id="PYU1_T006801">
    <property type="protein sequence ID" value="PYU1_T006801"/>
    <property type="gene ID" value="PYU1_G006787"/>
</dbReference>
<dbReference type="Proteomes" id="UP000019132">
    <property type="component" value="Unassembled WGS sequence"/>
</dbReference>
<dbReference type="AlphaFoldDB" id="K3WPA9"/>
<reference evidence="2" key="1">
    <citation type="journal article" date="2010" name="Genome Biol.">
        <title>Genome sequence of the necrotrophic plant pathogen Pythium ultimum reveals original pathogenicity mechanisms and effector repertoire.</title>
        <authorList>
            <person name="Levesque C.A."/>
            <person name="Brouwer H."/>
            <person name="Cano L."/>
            <person name="Hamilton J.P."/>
            <person name="Holt C."/>
            <person name="Huitema E."/>
            <person name="Raffaele S."/>
            <person name="Robideau G.P."/>
            <person name="Thines M."/>
            <person name="Win J."/>
            <person name="Zerillo M.M."/>
            <person name="Beakes G.W."/>
            <person name="Boore J.L."/>
            <person name="Busam D."/>
            <person name="Dumas B."/>
            <person name="Ferriera S."/>
            <person name="Fuerstenberg S.I."/>
            <person name="Gachon C.M."/>
            <person name="Gaulin E."/>
            <person name="Govers F."/>
            <person name="Grenville-Briggs L."/>
            <person name="Horner N."/>
            <person name="Hostetler J."/>
            <person name="Jiang R.H."/>
            <person name="Johnson J."/>
            <person name="Krajaejun T."/>
            <person name="Lin H."/>
            <person name="Meijer H.J."/>
            <person name="Moore B."/>
            <person name="Morris P."/>
            <person name="Phuntmart V."/>
            <person name="Puiu D."/>
            <person name="Shetty J."/>
            <person name="Stajich J.E."/>
            <person name="Tripathy S."/>
            <person name="Wawra S."/>
            <person name="van West P."/>
            <person name="Whitty B.R."/>
            <person name="Coutinho P.M."/>
            <person name="Henrissat B."/>
            <person name="Martin F."/>
            <person name="Thomas P.D."/>
            <person name="Tyler B.M."/>
            <person name="De Vries R.P."/>
            <person name="Kamoun S."/>
            <person name="Yandell M."/>
            <person name="Tisserat N."/>
            <person name="Buell C.R."/>
        </authorList>
    </citation>
    <scope>NUCLEOTIDE SEQUENCE</scope>
    <source>
        <strain evidence="2">DAOM:BR144</strain>
    </source>
</reference>
<sequence>MNANMHMDATLGDMLDYSMASMGTMSNPNDPSGHGFMNQLHDLSGMNGVGSGIGNGAGPGALTDAAAFDGNDLAAKNRNRGNYRCSKCGEPKKGHVCPLVPTNFKCNRCGLPKKSCTCVAPASRSIGIQVEMDEDMTTRVLDLSLQGVIEFHKSVVGYPSPPSTLS</sequence>
<proteinExistence type="predicted"/>
<name>K3WPA9_GLOUD</name>
<protein>
    <submittedName>
        <fullName evidence="1">Uncharacterized protein</fullName>
    </submittedName>
</protein>
<dbReference type="VEuPathDB" id="FungiDB:PYU1_G006787"/>
<reference evidence="1" key="3">
    <citation type="submission" date="2015-02" db="UniProtKB">
        <authorList>
            <consortium name="EnsemblProtists"/>
        </authorList>
    </citation>
    <scope>IDENTIFICATION</scope>
    <source>
        <strain evidence="1">DAOM BR144</strain>
    </source>
</reference>
<dbReference type="eggNOG" id="ENOG502S6AX">
    <property type="taxonomic scope" value="Eukaryota"/>
</dbReference>
<evidence type="ECO:0000313" key="1">
    <source>
        <dbReference type="EnsemblProtists" id="PYU1_T006801"/>
    </source>
</evidence>
<evidence type="ECO:0000313" key="2">
    <source>
        <dbReference type="Proteomes" id="UP000019132"/>
    </source>
</evidence>
<accession>K3WPA9</accession>
<reference evidence="2" key="2">
    <citation type="submission" date="2010-04" db="EMBL/GenBank/DDBJ databases">
        <authorList>
            <person name="Buell R."/>
            <person name="Hamilton J."/>
            <person name="Hostetler J."/>
        </authorList>
    </citation>
    <scope>NUCLEOTIDE SEQUENCE [LARGE SCALE GENOMIC DNA]</scope>
    <source>
        <strain evidence="2">DAOM:BR144</strain>
    </source>
</reference>
<dbReference type="HOGENOM" id="CLU_154200_0_0_1"/>
<dbReference type="InParanoid" id="K3WPA9"/>
<keyword evidence="2" id="KW-1185">Reference proteome</keyword>